<dbReference type="KEGG" id="spar:SPRG_02262"/>
<evidence type="ECO:0000259" key="3">
    <source>
        <dbReference type="PROSITE" id="PS50090"/>
    </source>
</evidence>
<keyword evidence="1" id="KW-0677">Repeat</keyword>
<keyword evidence="6" id="KW-1185">Reference proteome</keyword>
<dbReference type="AlphaFoldDB" id="A0A067CW06"/>
<dbReference type="InterPro" id="IPR001005">
    <property type="entry name" value="SANT/Myb"/>
</dbReference>
<feature type="domain" description="Myb-like" evidence="3">
    <location>
        <begin position="82"/>
        <end position="128"/>
    </location>
</feature>
<dbReference type="SMART" id="SM00717">
    <property type="entry name" value="SANT"/>
    <property type="match status" value="2"/>
</dbReference>
<dbReference type="STRING" id="695850.A0A067CW06"/>
<dbReference type="FunFam" id="1.10.10.60:FF:000010">
    <property type="entry name" value="Transcriptional activator Myb isoform A"/>
    <property type="match status" value="1"/>
</dbReference>
<feature type="domain" description="Myb-like" evidence="3">
    <location>
        <begin position="24"/>
        <end position="81"/>
    </location>
</feature>
<organism evidence="5 6">
    <name type="scientific">Saprolegnia parasitica (strain CBS 223.65)</name>
    <dbReference type="NCBI Taxonomy" id="695850"/>
    <lineage>
        <taxon>Eukaryota</taxon>
        <taxon>Sar</taxon>
        <taxon>Stramenopiles</taxon>
        <taxon>Oomycota</taxon>
        <taxon>Saprolegniomycetes</taxon>
        <taxon>Saprolegniales</taxon>
        <taxon>Saprolegniaceae</taxon>
        <taxon>Saprolegnia</taxon>
    </lineage>
</organism>
<dbReference type="Gene3D" id="1.10.10.60">
    <property type="entry name" value="Homeodomain-like"/>
    <property type="match status" value="2"/>
</dbReference>
<keyword evidence="2" id="KW-0238">DNA-binding</keyword>
<evidence type="ECO:0000313" key="5">
    <source>
        <dbReference type="EMBL" id="KDO33455.1"/>
    </source>
</evidence>
<evidence type="ECO:0000259" key="4">
    <source>
        <dbReference type="PROSITE" id="PS51294"/>
    </source>
</evidence>
<dbReference type="CDD" id="cd00167">
    <property type="entry name" value="SANT"/>
    <property type="match status" value="2"/>
</dbReference>
<dbReference type="GO" id="GO:0000978">
    <property type="term" value="F:RNA polymerase II cis-regulatory region sequence-specific DNA binding"/>
    <property type="evidence" value="ECO:0007669"/>
    <property type="project" value="TreeGrafter"/>
</dbReference>
<dbReference type="SUPFAM" id="SSF46689">
    <property type="entry name" value="Homeodomain-like"/>
    <property type="match status" value="1"/>
</dbReference>
<name>A0A067CW06_SAPPC</name>
<dbReference type="Proteomes" id="UP000030745">
    <property type="component" value="Unassembled WGS sequence"/>
</dbReference>
<sequence length="272" mass="31464">MMQQHRGEHDEYFMADSMDEYKKRDKGGKKAWTPDEDQQIVALVAKLGCKHWSKLAKMMREQNAGCARSGKQCRERWHNHLDSTIKKGPWTKEEEELLIRAHNEHGNQWSKIAKLFHGRTDNAIKNRWFAKQRRESRRTGKVNSPFDHFAHDSDELQLTPRPTHRLLHMSDAMSSPRHAWISPVKAEPAPSALWSAQGALYSNAPWRSLQQMDDMSSFDLGLMEGYSMDYASVHHGLRDDAAYRDDDGDSKPSARLLPLMELDLDWTDKVLI</sequence>
<accession>A0A067CW06</accession>
<dbReference type="PROSITE" id="PS50090">
    <property type="entry name" value="MYB_LIKE"/>
    <property type="match status" value="2"/>
</dbReference>
<dbReference type="InterPro" id="IPR017930">
    <property type="entry name" value="Myb_dom"/>
</dbReference>
<dbReference type="Pfam" id="PF00249">
    <property type="entry name" value="Myb_DNA-binding"/>
    <property type="match status" value="2"/>
</dbReference>
<feature type="domain" description="HTH myb-type" evidence="4">
    <location>
        <begin position="82"/>
        <end position="136"/>
    </location>
</feature>
<dbReference type="OMA" id="REQNAGC"/>
<evidence type="ECO:0000256" key="1">
    <source>
        <dbReference type="ARBA" id="ARBA00022737"/>
    </source>
</evidence>
<evidence type="ECO:0000256" key="2">
    <source>
        <dbReference type="ARBA" id="ARBA00023125"/>
    </source>
</evidence>
<dbReference type="PROSITE" id="PS51294">
    <property type="entry name" value="HTH_MYB"/>
    <property type="match status" value="2"/>
</dbReference>
<dbReference type="VEuPathDB" id="FungiDB:SPRG_02262"/>
<proteinExistence type="predicted"/>
<dbReference type="InterPro" id="IPR050560">
    <property type="entry name" value="MYB_TF"/>
</dbReference>
<evidence type="ECO:0000313" key="6">
    <source>
        <dbReference type="Proteomes" id="UP000030745"/>
    </source>
</evidence>
<dbReference type="GO" id="GO:0000981">
    <property type="term" value="F:DNA-binding transcription factor activity, RNA polymerase II-specific"/>
    <property type="evidence" value="ECO:0007669"/>
    <property type="project" value="TreeGrafter"/>
</dbReference>
<dbReference type="InterPro" id="IPR009057">
    <property type="entry name" value="Homeodomain-like_sf"/>
</dbReference>
<dbReference type="GO" id="GO:0005634">
    <property type="term" value="C:nucleus"/>
    <property type="evidence" value="ECO:0007669"/>
    <property type="project" value="TreeGrafter"/>
</dbReference>
<dbReference type="GeneID" id="24124822"/>
<gene>
    <name evidence="5" type="ORF">SPRG_02262</name>
</gene>
<feature type="domain" description="HTH myb-type" evidence="4">
    <location>
        <begin position="29"/>
        <end position="81"/>
    </location>
</feature>
<reference evidence="5 6" key="1">
    <citation type="journal article" date="2013" name="PLoS Genet.">
        <title>Distinctive expansion of potential virulence genes in the genome of the oomycete fish pathogen Saprolegnia parasitica.</title>
        <authorList>
            <person name="Jiang R.H."/>
            <person name="de Bruijn I."/>
            <person name="Haas B.J."/>
            <person name="Belmonte R."/>
            <person name="Lobach L."/>
            <person name="Christie J."/>
            <person name="van den Ackerveken G."/>
            <person name="Bottin A."/>
            <person name="Bulone V."/>
            <person name="Diaz-Moreno S.M."/>
            <person name="Dumas B."/>
            <person name="Fan L."/>
            <person name="Gaulin E."/>
            <person name="Govers F."/>
            <person name="Grenville-Briggs L.J."/>
            <person name="Horner N.R."/>
            <person name="Levin J.Z."/>
            <person name="Mammella M."/>
            <person name="Meijer H.J."/>
            <person name="Morris P."/>
            <person name="Nusbaum C."/>
            <person name="Oome S."/>
            <person name="Phillips A.J."/>
            <person name="van Rooyen D."/>
            <person name="Rzeszutek E."/>
            <person name="Saraiva M."/>
            <person name="Secombes C.J."/>
            <person name="Seidl M.F."/>
            <person name="Snel B."/>
            <person name="Stassen J.H."/>
            <person name="Sykes S."/>
            <person name="Tripathy S."/>
            <person name="van den Berg H."/>
            <person name="Vega-Arreguin J.C."/>
            <person name="Wawra S."/>
            <person name="Young S.K."/>
            <person name="Zeng Q."/>
            <person name="Dieguez-Uribeondo J."/>
            <person name="Russ C."/>
            <person name="Tyler B.M."/>
            <person name="van West P."/>
        </authorList>
    </citation>
    <scope>NUCLEOTIDE SEQUENCE [LARGE SCALE GENOMIC DNA]</scope>
    <source>
        <strain evidence="5 6">CBS 223.65</strain>
    </source>
</reference>
<dbReference type="PANTHER" id="PTHR45614">
    <property type="entry name" value="MYB PROTEIN-RELATED"/>
    <property type="match status" value="1"/>
</dbReference>
<dbReference type="EMBL" id="KK583193">
    <property type="protein sequence ID" value="KDO33455.1"/>
    <property type="molecule type" value="Genomic_DNA"/>
</dbReference>
<dbReference type="RefSeq" id="XP_012196200.1">
    <property type="nucleotide sequence ID" value="XM_012340810.1"/>
</dbReference>
<protein>
    <submittedName>
        <fullName evidence="5">Uncharacterized protein</fullName>
    </submittedName>
</protein>
<dbReference type="OrthoDB" id="47994at2759"/>